<dbReference type="Gene3D" id="2.60.40.10">
    <property type="entry name" value="Immunoglobulins"/>
    <property type="match status" value="1"/>
</dbReference>
<dbReference type="InterPro" id="IPR013783">
    <property type="entry name" value="Ig-like_fold"/>
</dbReference>
<dbReference type="PANTHER" id="PTHR23303">
    <property type="entry name" value="CARBOXYPEPTIDASE REGULATORY REGION-CONTAINING"/>
    <property type="match status" value="1"/>
</dbReference>
<dbReference type="Proteomes" id="UP000315369">
    <property type="component" value="Unassembled WGS sequence"/>
</dbReference>
<evidence type="ECO:0000256" key="1">
    <source>
        <dbReference type="ARBA" id="ARBA00022729"/>
    </source>
</evidence>
<evidence type="ECO:0000256" key="2">
    <source>
        <dbReference type="SAM" id="MobiDB-lite"/>
    </source>
</evidence>
<reference evidence="3 4" key="1">
    <citation type="submission" date="2019-06" db="EMBL/GenBank/DDBJ databases">
        <authorList>
            <person name="Livingstone P."/>
            <person name="Whitworth D."/>
        </authorList>
    </citation>
    <scope>NUCLEOTIDE SEQUENCE [LARGE SCALE GENOMIC DNA]</scope>
    <source>
        <strain evidence="3 4">AM401</strain>
    </source>
</reference>
<name>A0A540WZA9_9BACT</name>
<protein>
    <recommendedName>
        <fullName evidence="5">Carboxypeptidase regulatory-like domain-containing protein</fullName>
    </recommendedName>
</protein>
<sequence>MRKSRRVALTLAVLTLLGALSVPLLLKSEDAPTPHQTPAPRKSTGLILPAPAPRAEGSLRIQGVVHGDQGPLAGVRITATRSEAHQTLSELTCEEVLPHRRGDRREFTLCFYTEPATTLELLLSRQGEAPLYAETVTDEDGRFTLEQLPEGAFTLWAIDPRGARLQPGVLAGTEGLQLRLEGGVFLEGTVIDEALAALPQVQVMAVHQGFTRFFDVETDADGRFRIGPLPAGDYALAFTRDGWIPDLKGSWFAESVKLLRPRRLVGRVTKQGAPVPQATVQLRDITLNERGIMPPGSAKQQTTDAQGRFTFEPLASHHIQLDATQGEHHGRALVDMKTHDTQKEVVVELGPGAMLEGTVTDEAGAAIEGVRLLIQERRAQRQSVETTTDAMGHYRLGPLSLAPHELELTSPRHFPTGESFAELSPGTKRLDFTLRTPLWVDGVLVDEAGSPVPDVYVTVDNPPSEDTDDTLLLAPYEARSDEQGRFHLNFPTPGSFLLKLLDEPRFRMEELQVQAPDTKVRWVLKRGATVSGTVFDELETPMPGLLVRLSTEPPEEGSTSSPWPEVLSETRTDTRGHYAFGGMKPGRYVLEAVHESGAVERFVTRHLELGARQEAHVDLRLEAGWTLSGTVVDTQGQPLSGADVLIQSPPDSTPKWRVGHRHHAADPVTRTRSDGHFTLRNLPSQDVELSVTKQSFRLAPHLSTGGRPGLDSLHAHEGGPPVRLVMSRRARIHGRVVGPDGKPLTRFQLMREDVEHPQGEFSLDVGSAGSWPVILKAEGLAPVFRQVEVPHDTAVVDLGELRMSTGRKVAGRVLDAETSAPVEGALLVPDVEHFDSVTLHPYTYWTQAYTAKDGSFSIARVDERSSALNVRARGYLSRKLNLAPGSQEDLTVRLEKGARVEFSVLDARGQPTSATVFLDREGRESSPYTIEVPAEGLFVMRDLAPGAYWMHAAAGEGRLESYDSRRVQIPASGGVSIMLKARSEGATLELRVRSPPRFTLVLVSGEDSWSREGYDFSRLRERSLPHEVSKEGTMTFRNLPSGKLTLILISNDWRGSYREVIDIPEAGTVVRDVTPVWQAIRR</sequence>
<keyword evidence="1" id="KW-0732">Signal</keyword>
<proteinExistence type="predicted"/>
<dbReference type="PANTHER" id="PTHR23303:SF14">
    <property type="entry name" value="BOS COMPLEX SUBUNIT NOMO1-RELATED"/>
    <property type="match status" value="1"/>
</dbReference>
<feature type="region of interest" description="Disordered" evidence="2">
    <location>
        <begin position="29"/>
        <end position="50"/>
    </location>
</feature>
<keyword evidence="4" id="KW-1185">Reference proteome</keyword>
<dbReference type="SUPFAM" id="SSF49452">
    <property type="entry name" value="Starch-binding domain-like"/>
    <property type="match status" value="2"/>
</dbReference>
<dbReference type="Gene3D" id="2.60.40.1120">
    <property type="entry name" value="Carboxypeptidase-like, regulatory domain"/>
    <property type="match status" value="2"/>
</dbReference>
<evidence type="ECO:0000313" key="4">
    <source>
        <dbReference type="Proteomes" id="UP000315369"/>
    </source>
</evidence>
<dbReference type="InterPro" id="IPR051417">
    <property type="entry name" value="SDr/BOS_complex"/>
</dbReference>
<dbReference type="InterPro" id="IPR008969">
    <property type="entry name" value="CarboxyPept-like_regulatory"/>
</dbReference>
<dbReference type="EMBL" id="VIFM01000088">
    <property type="protein sequence ID" value="TQF13794.1"/>
    <property type="molecule type" value="Genomic_DNA"/>
</dbReference>
<organism evidence="3 4">
    <name type="scientific">Myxococcus llanfairpwllgwyngyllgogerychwyrndrobwllllantysiliogogogochensis</name>
    <dbReference type="NCBI Taxonomy" id="2590453"/>
    <lineage>
        <taxon>Bacteria</taxon>
        <taxon>Pseudomonadati</taxon>
        <taxon>Myxococcota</taxon>
        <taxon>Myxococcia</taxon>
        <taxon>Myxococcales</taxon>
        <taxon>Cystobacterineae</taxon>
        <taxon>Myxococcaceae</taxon>
        <taxon>Myxococcus</taxon>
    </lineage>
</organism>
<gene>
    <name evidence="3" type="ORF">FJV41_22105</name>
</gene>
<comment type="caution">
    <text evidence="3">The sequence shown here is derived from an EMBL/GenBank/DDBJ whole genome shotgun (WGS) entry which is preliminary data.</text>
</comment>
<dbReference type="SUPFAM" id="SSF49464">
    <property type="entry name" value="Carboxypeptidase regulatory domain-like"/>
    <property type="match status" value="3"/>
</dbReference>
<accession>A0A540WZA9</accession>
<dbReference type="RefSeq" id="WP_141644514.1">
    <property type="nucleotide sequence ID" value="NZ_VIFM01000088.1"/>
</dbReference>
<dbReference type="GO" id="GO:0030246">
    <property type="term" value="F:carbohydrate binding"/>
    <property type="evidence" value="ECO:0007669"/>
    <property type="project" value="InterPro"/>
</dbReference>
<dbReference type="InterPro" id="IPR013784">
    <property type="entry name" value="Carb-bd-like_fold"/>
</dbReference>
<evidence type="ECO:0000313" key="3">
    <source>
        <dbReference type="EMBL" id="TQF13794.1"/>
    </source>
</evidence>
<dbReference type="Pfam" id="PF13620">
    <property type="entry name" value="CarboxypepD_reg"/>
    <property type="match status" value="4"/>
</dbReference>
<dbReference type="OrthoDB" id="5499103at2"/>
<evidence type="ECO:0008006" key="5">
    <source>
        <dbReference type="Google" id="ProtNLM"/>
    </source>
</evidence>
<dbReference type="AlphaFoldDB" id="A0A540WZA9"/>